<dbReference type="PANTHER" id="PTHR22939">
    <property type="entry name" value="SERINE PROTEASE FAMILY S1C HTRA-RELATED"/>
    <property type="match status" value="1"/>
</dbReference>
<feature type="compositionally biased region" description="Low complexity" evidence="1">
    <location>
        <begin position="60"/>
        <end position="69"/>
    </location>
</feature>
<dbReference type="EMBL" id="CP051774">
    <property type="protein sequence ID" value="QJE98297.1"/>
    <property type="molecule type" value="Genomic_DNA"/>
</dbReference>
<evidence type="ECO:0000313" key="2">
    <source>
        <dbReference type="EMBL" id="QJE98297.1"/>
    </source>
</evidence>
<dbReference type="InterPro" id="IPR001940">
    <property type="entry name" value="Peptidase_S1C"/>
</dbReference>
<dbReference type="RefSeq" id="WP_169456756.1">
    <property type="nucleotide sequence ID" value="NZ_CP051774.1"/>
</dbReference>
<dbReference type="GO" id="GO:0004252">
    <property type="term" value="F:serine-type endopeptidase activity"/>
    <property type="evidence" value="ECO:0007669"/>
    <property type="project" value="InterPro"/>
</dbReference>
<dbReference type="InterPro" id="IPR009003">
    <property type="entry name" value="Peptidase_S1_PA"/>
</dbReference>
<dbReference type="Pfam" id="PF13365">
    <property type="entry name" value="Trypsin_2"/>
    <property type="match status" value="1"/>
</dbReference>
<dbReference type="PRINTS" id="PR00834">
    <property type="entry name" value="PROTEASES2C"/>
</dbReference>
<dbReference type="GO" id="GO:0006508">
    <property type="term" value="P:proteolysis"/>
    <property type="evidence" value="ECO:0007669"/>
    <property type="project" value="InterPro"/>
</dbReference>
<dbReference type="SUPFAM" id="SSF50494">
    <property type="entry name" value="Trypsin-like serine proteases"/>
    <property type="match status" value="1"/>
</dbReference>
<evidence type="ECO:0000313" key="3">
    <source>
        <dbReference type="Proteomes" id="UP000501812"/>
    </source>
</evidence>
<keyword evidence="3" id="KW-1185">Reference proteome</keyword>
<name>A0A858RMS1_9BACT</name>
<protein>
    <submittedName>
        <fullName evidence="2">Trypsin-like peptidase domain-containing protein</fullName>
    </submittedName>
</protein>
<sequence>MTMLAPEGSSGTVQCPGCSQQFVLEAKVPVVPVVQARAVPSHPQQAAPGRSARPSPTPRPQGRGAPGRPSQEAKESKAPFYGLGAAAVALVGVVVWLKTGGHKPVAPPAPPAPPEEARALSPAVVPAPAAPVDPEKAKLNEELKKIKDAMAAKELKEREESERAFDTVQTEAVARYNQEKEKFLDYFTTEFFAGDKEAARTFMDVQRDVMWGMSNLMNDGDSSNDPKSEDELKDYVAKRLVLWFEKKPVLSKWLEDNQKDARKFVDELMEADPETKTDRGPAFDFAKYVGVGSGFWISADGWILTNEHVVGSAKRVDLRLRSGDVVEAEVVKADPVNDLAMLKTSSGSQAWLAVSKGDNDLSLGRTVFTVGYPNPMLQGVEPKFTDGRISAASGVGDRKDSYQTSIPVHRGNSGGALVDFSTGWVVGIVNAKLMGSDGERADNVSYAIKCSVVSGFIDKIPEAKAAMLKNPPKAPAKGDEQEVISRATEASVLILRPR</sequence>
<dbReference type="AlphaFoldDB" id="A0A858RMS1"/>
<dbReference type="KEGG" id="luo:HHL09_21780"/>
<reference evidence="2 3" key="1">
    <citation type="submission" date="2020-04" db="EMBL/GenBank/DDBJ databases">
        <title>Luteolibacter sp. G-1-1-1 isolated from soil.</title>
        <authorList>
            <person name="Dahal R.H."/>
        </authorList>
    </citation>
    <scope>NUCLEOTIDE SEQUENCE [LARGE SCALE GENOMIC DNA]</scope>
    <source>
        <strain evidence="2 3">G-1-1-1</strain>
    </source>
</reference>
<dbReference type="Gene3D" id="2.40.10.10">
    <property type="entry name" value="Trypsin-like serine proteases"/>
    <property type="match status" value="2"/>
</dbReference>
<feature type="region of interest" description="Disordered" evidence="1">
    <location>
        <begin position="37"/>
        <end position="76"/>
    </location>
</feature>
<accession>A0A858RMS1</accession>
<dbReference type="Proteomes" id="UP000501812">
    <property type="component" value="Chromosome"/>
</dbReference>
<organism evidence="2 3">
    <name type="scientific">Luteolibacter luteus</name>
    <dbReference type="NCBI Taxonomy" id="2728835"/>
    <lineage>
        <taxon>Bacteria</taxon>
        <taxon>Pseudomonadati</taxon>
        <taxon>Verrucomicrobiota</taxon>
        <taxon>Verrucomicrobiia</taxon>
        <taxon>Verrucomicrobiales</taxon>
        <taxon>Verrucomicrobiaceae</taxon>
        <taxon>Luteolibacter</taxon>
    </lineage>
</organism>
<gene>
    <name evidence="2" type="ORF">HHL09_21780</name>
</gene>
<dbReference type="InterPro" id="IPR043504">
    <property type="entry name" value="Peptidase_S1_PA_chymotrypsin"/>
</dbReference>
<evidence type="ECO:0000256" key="1">
    <source>
        <dbReference type="SAM" id="MobiDB-lite"/>
    </source>
</evidence>
<dbReference type="PANTHER" id="PTHR22939:SF129">
    <property type="entry name" value="SERINE PROTEASE HTRA2, MITOCHONDRIAL"/>
    <property type="match status" value="1"/>
</dbReference>
<proteinExistence type="predicted"/>